<dbReference type="Proteomes" id="UP000182489">
    <property type="component" value="Unassembled WGS sequence"/>
</dbReference>
<evidence type="ECO:0000313" key="3">
    <source>
        <dbReference type="Proteomes" id="UP000182489"/>
    </source>
</evidence>
<dbReference type="InterPro" id="IPR030809">
    <property type="entry name" value="EgtB_signatur"/>
</dbReference>
<feature type="domain" description="Sulfatase-modifying factor enzyme-like" evidence="1">
    <location>
        <begin position="327"/>
        <end position="395"/>
    </location>
</feature>
<dbReference type="InterPro" id="IPR016187">
    <property type="entry name" value="CTDL_fold"/>
</dbReference>
<name>A0AB38CAE5_9BURK</name>
<dbReference type="InterPro" id="IPR005532">
    <property type="entry name" value="SUMF_dom"/>
</dbReference>
<protein>
    <submittedName>
        <fullName evidence="2">Ergothioneine biosynthesis protein EgtB</fullName>
    </submittedName>
</protein>
<accession>A0AB38CAE5</accession>
<sequence length="398" mass="44499">MTLINTSFRHAGAQQLAQSLQAARHTTLSLFDCYVTAGLDVVAGMPRHPRLNPPLWQLAQIAWFAEWYILREAASSHPADAIYNSLLTRGDDLFDANMVAHRARWKLELPSPGAVKTYCREVLDRVLDKLSREANVDSALAPYRLALAHEDLCGEEMLAGLQWLGLEAPELLAASPALPPGAGEIAFPGGTIELGSPRGAGFAFDNESPPYACYVPPFSIDACAVSNAQFADFVADGGYQNRQFWSAAGSAWLMQQERSSPLYWLREATQWRTMRFGQRTTLPPNEAVRHINLYEAQAYCAWAGRRLATEAEWEYAALSGHPRFHWGQVWEWTATPFEPYPGFAVDAWREYSAPYFMQHQVLRGAAFATPPRLHSPRMRAFHAPERGDIFAGLRTCAW</sequence>
<evidence type="ECO:0000259" key="1">
    <source>
        <dbReference type="Pfam" id="PF03781"/>
    </source>
</evidence>
<proteinExistence type="predicted"/>
<reference evidence="2 3" key="1">
    <citation type="submission" date="2016-11" db="EMBL/GenBank/DDBJ databases">
        <authorList>
            <person name="Varghese N."/>
            <person name="Submissions S."/>
        </authorList>
    </citation>
    <scope>NUCLEOTIDE SEQUENCE [LARGE SCALE GENOMIC DNA]</scope>
    <source>
        <strain evidence="2 3">NFR18</strain>
    </source>
</reference>
<feature type="domain" description="Sulfatase-modifying factor enzyme-like" evidence="1">
    <location>
        <begin position="183"/>
        <end position="321"/>
    </location>
</feature>
<dbReference type="NCBIfam" id="NF041186">
    <property type="entry name" value="SenA"/>
    <property type="match status" value="1"/>
</dbReference>
<dbReference type="PANTHER" id="PTHR23150">
    <property type="entry name" value="SULFATASE MODIFYING FACTOR 1, 2"/>
    <property type="match status" value="1"/>
</dbReference>
<comment type="caution">
    <text evidence="2">The sequence shown here is derived from an EMBL/GenBank/DDBJ whole genome shotgun (WGS) entry which is preliminary data.</text>
</comment>
<dbReference type="InterPro" id="IPR042095">
    <property type="entry name" value="SUMF_sf"/>
</dbReference>
<dbReference type="AlphaFoldDB" id="A0AB38CAE5"/>
<dbReference type="Gene3D" id="3.90.1580.10">
    <property type="entry name" value="paralog of FGE (formylglycine-generating enzyme)"/>
    <property type="match status" value="2"/>
</dbReference>
<evidence type="ECO:0000313" key="2">
    <source>
        <dbReference type="EMBL" id="SFX82645.1"/>
    </source>
</evidence>
<dbReference type="SUPFAM" id="SSF56436">
    <property type="entry name" value="C-type lectin-like"/>
    <property type="match status" value="1"/>
</dbReference>
<dbReference type="EMBL" id="FPKH01000003">
    <property type="protein sequence ID" value="SFX82645.1"/>
    <property type="molecule type" value="Genomic_DNA"/>
</dbReference>
<dbReference type="NCBIfam" id="TIGR04373">
    <property type="entry name" value="egtB_X_signatur"/>
    <property type="match status" value="1"/>
</dbReference>
<dbReference type="InterPro" id="IPR051043">
    <property type="entry name" value="Sulfatase_Mod_Factor_Kinase"/>
</dbReference>
<dbReference type="RefSeq" id="WP_254798500.1">
    <property type="nucleotide sequence ID" value="NZ_FPKH01000003.1"/>
</dbReference>
<gene>
    <name evidence="2" type="ORF">SAMN03097694_3427</name>
</gene>
<dbReference type="Pfam" id="PF03781">
    <property type="entry name" value="FGE-sulfatase"/>
    <property type="match status" value="2"/>
</dbReference>
<organism evidence="2 3">
    <name type="scientific">Janthinobacterium lividum</name>
    <dbReference type="NCBI Taxonomy" id="29581"/>
    <lineage>
        <taxon>Bacteria</taxon>
        <taxon>Pseudomonadati</taxon>
        <taxon>Pseudomonadota</taxon>
        <taxon>Betaproteobacteria</taxon>
        <taxon>Burkholderiales</taxon>
        <taxon>Oxalobacteraceae</taxon>
        <taxon>Janthinobacterium</taxon>
    </lineage>
</organism>